<accession>A0ABZ0RUC0</accession>
<proteinExistence type="predicted"/>
<dbReference type="RefSeq" id="WP_319833403.1">
    <property type="nucleotide sequence ID" value="NZ_CP138858.1"/>
</dbReference>
<sequence>MIQSFADADTQVLFQTEKNRRFAAIGRIALRKLIQMNRASDLADLSVPPGNRLEALKGSLIGFHSIRINRLWRIVFRWTEQGPADVQIQDYH</sequence>
<organism evidence="1 2">
    <name type="scientific">Coraliomargarita algicola</name>
    <dbReference type="NCBI Taxonomy" id="3092156"/>
    <lineage>
        <taxon>Bacteria</taxon>
        <taxon>Pseudomonadati</taxon>
        <taxon>Verrucomicrobiota</taxon>
        <taxon>Opitutia</taxon>
        <taxon>Puniceicoccales</taxon>
        <taxon>Coraliomargaritaceae</taxon>
        <taxon>Coraliomargarita</taxon>
    </lineage>
</organism>
<dbReference type="Proteomes" id="UP001324993">
    <property type="component" value="Chromosome"/>
</dbReference>
<dbReference type="EMBL" id="CP138858">
    <property type="protein sequence ID" value="WPJ96544.1"/>
    <property type="molecule type" value="Genomic_DNA"/>
</dbReference>
<evidence type="ECO:0000313" key="2">
    <source>
        <dbReference type="Proteomes" id="UP001324993"/>
    </source>
</evidence>
<dbReference type="Pfam" id="PF05015">
    <property type="entry name" value="HigB-like_toxin"/>
    <property type="match status" value="1"/>
</dbReference>
<dbReference type="PANTHER" id="PTHR40266:SF2">
    <property type="entry name" value="TOXIN HIGB-1"/>
    <property type="match status" value="1"/>
</dbReference>
<evidence type="ECO:0000313" key="1">
    <source>
        <dbReference type="EMBL" id="WPJ96544.1"/>
    </source>
</evidence>
<dbReference type="SUPFAM" id="SSF143011">
    <property type="entry name" value="RelE-like"/>
    <property type="match status" value="1"/>
</dbReference>
<dbReference type="InterPro" id="IPR007711">
    <property type="entry name" value="HigB-1"/>
</dbReference>
<protein>
    <submittedName>
        <fullName evidence="1">Type II toxin-antitoxin system RelE/ParE family toxin</fullName>
    </submittedName>
</protein>
<dbReference type="Gene3D" id="3.30.2310.20">
    <property type="entry name" value="RelE-like"/>
    <property type="match status" value="1"/>
</dbReference>
<dbReference type="InterPro" id="IPR035093">
    <property type="entry name" value="RelE/ParE_toxin_dom_sf"/>
</dbReference>
<name>A0ABZ0RUC0_9BACT</name>
<dbReference type="PANTHER" id="PTHR40266">
    <property type="entry name" value="TOXIN HIGB-1"/>
    <property type="match status" value="1"/>
</dbReference>
<gene>
    <name evidence="1" type="ORF">SH580_02355</name>
</gene>
<keyword evidence="2" id="KW-1185">Reference proteome</keyword>
<reference evidence="1 2" key="1">
    <citation type="submission" date="2023-11" db="EMBL/GenBank/DDBJ databases">
        <title>Coraliomargarita sp. nov., isolated from marine algae.</title>
        <authorList>
            <person name="Lee J.K."/>
            <person name="Baek J.H."/>
            <person name="Kim J.M."/>
            <person name="Choi D.G."/>
            <person name="Jeon C.O."/>
        </authorList>
    </citation>
    <scope>NUCLEOTIDE SEQUENCE [LARGE SCALE GENOMIC DNA]</scope>
    <source>
        <strain evidence="1 2">J2-16</strain>
    </source>
</reference>